<name>A0A7X0BQN9_9PSED</name>
<protein>
    <submittedName>
        <fullName evidence="2">Uncharacterized protein</fullName>
    </submittedName>
</protein>
<sequence>MTELFSAVECRLNELHTRYLQSSERRLVLGAGLILAVISAGLIALVNSFFDMAASYPSLFLIIGVSALGLVACIAVIQAHTENRFCRAEVLKILQDLETSGFKLYRSDAGRLVVSKETQYGQKHLYPFTAAQWNEKNLWSLRYWQGESS</sequence>
<organism evidence="2 3">
    <name type="scientific">Pseudomonas fluvialis</name>
    <dbReference type="NCBI Taxonomy" id="1793966"/>
    <lineage>
        <taxon>Bacteria</taxon>
        <taxon>Pseudomonadati</taxon>
        <taxon>Pseudomonadota</taxon>
        <taxon>Gammaproteobacteria</taxon>
        <taxon>Pseudomonadales</taxon>
        <taxon>Pseudomonadaceae</taxon>
        <taxon>Pseudomonas</taxon>
    </lineage>
</organism>
<dbReference type="AlphaFoldDB" id="A0A7X0BQN9"/>
<dbReference type="Proteomes" id="UP000557193">
    <property type="component" value="Unassembled WGS sequence"/>
</dbReference>
<accession>A0A7X0BQN9</accession>
<evidence type="ECO:0000313" key="3">
    <source>
        <dbReference type="Proteomes" id="UP000557193"/>
    </source>
</evidence>
<comment type="caution">
    <text evidence="2">The sequence shown here is derived from an EMBL/GenBank/DDBJ whole genome shotgun (WGS) entry which is preliminary data.</text>
</comment>
<evidence type="ECO:0000256" key="1">
    <source>
        <dbReference type="SAM" id="Phobius"/>
    </source>
</evidence>
<gene>
    <name evidence="2" type="ORF">HNP49_001254</name>
</gene>
<keyword evidence="3" id="KW-1185">Reference proteome</keyword>
<keyword evidence="1" id="KW-1133">Transmembrane helix</keyword>
<keyword evidence="1" id="KW-0472">Membrane</keyword>
<keyword evidence="1" id="KW-0812">Transmembrane</keyword>
<feature type="transmembrane region" description="Helical" evidence="1">
    <location>
        <begin position="56"/>
        <end position="77"/>
    </location>
</feature>
<evidence type="ECO:0000313" key="2">
    <source>
        <dbReference type="EMBL" id="MBB6341097.1"/>
    </source>
</evidence>
<feature type="transmembrane region" description="Helical" evidence="1">
    <location>
        <begin position="27"/>
        <end position="50"/>
    </location>
</feature>
<reference evidence="2 3" key="1">
    <citation type="submission" date="2020-08" db="EMBL/GenBank/DDBJ databases">
        <title>Functional genomics of gut bacteria from endangered species of beetles.</title>
        <authorList>
            <person name="Carlos-Shanley C."/>
        </authorList>
    </citation>
    <scope>NUCLEOTIDE SEQUENCE [LARGE SCALE GENOMIC DNA]</scope>
    <source>
        <strain evidence="2 3">S00202</strain>
    </source>
</reference>
<dbReference type="EMBL" id="JACHLL010000002">
    <property type="protein sequence ID" value="MBB6341097.1"/>
    <property type="molecule type" value="Genomic_DNA"/>
</dbReference>
<proteinExistence type="predicted"/>